<dbReference type="AlphaFoldDB" id="A0A813A3M3"/>
<evidence type="ECO:0000313" key="1">
    <source>
        <dbReference type="EMBL" id="CAE7853708.1"/>
    </source>
</evidence>
<comment type="caution">
    <text evidence="1">The sequence shown here is derived from an EMBL/GenBank/DDBJ whole genome shotgun (WGS) entry which is preliminary data.</text>
</comment>
<dbReference type="OrthoDB" id="434382at2759"/>
<organism evidence="1 2">
    <name type="scientific">Symbiodinium necroappetens</name>
    <dbReference type="NCBI Taxonomy" id="1628268"/>
    <lineage>
        <taxon>Eukaryota</taxon>
        <taxon>Sar</taxon>
        <taxon>Alveolata</taxon>
        <taxon>Dinophyceae</taxon>
        <taxon>Suessiales</taxon>
        <taxon>Symbiodiniaceae</taxon>
        <taxon>Symbiodinium</taxon>
    </lineage>
</organism>
<reference evidence="1" key="1">
    <citation type="submission" date="2021-02" db="EMBL/GenBank/DDBJ databases">
        <authorList>
            <person name="Dougan E. K."/>
            <person name="Rhodes N."/>
            <person name="Thang M."/>
            <person name="Chan C."/>
        </authorList>
    </citation>
    <scope>NUCLEOTIDE SEQUENCE</scope>
</reference>
<dbReference type="Proteomes" id="UP000601435">
    <property type="component" value="Unassembled WGS sequence"/>
</dbReference>
<proteinExistence type="predicted"/>
<evidence type="ECO:0000313" key="2">
    <source>
        <dbReference type="Proteomes" id="UP000601435"/>
    </source>
</evidence>
<feature type="non-terminal residue" evidence="1">
    <location>
        <position position="1"/>
    </location>
</feature>
<protein>
    <submittedName>
        <fullName evidence="1">Uncharacterized protein</fullName>
    </submittedName>
</protein>
<name>A0A813A3M3_9DINO</name>
<gene>
    <name evidence="1" type="ORF">SNEC2469_LOCUS26664</name>
</gene>
<dbReference type="EMBL" id="CAJNJA010054697">
    <property type="protein sequence ID" value="CAE7853708.1"/>
    <property type="molecule type" value="Genomic_DNA"/>
</dbReference>
<accession>A0A813A3M3</accession>
<keyword evidence="2" id="KW-1185">Reference proteome</keyword>
<sequence>MIDNVAAAGSINREMRSAKSTVTEDAAGLLPAPLKKLGTFSGKNSARDFARSVRLPVEPVYVETLLKKKEDSEEEMCVKVPVLLPHRILAFLFDELGLEISAATLSKYWAHCKRWCDWCCCDDYDGTHIPVSLYGDTARYGQGYDQAKVTGCFMSHNPLYLAIVESLNAAFDGLMFLVENGYFGDPNPNANSLHKLLV</sequence>